<dbReference type="EMBL" id="CM056811">
    <property type="protein sequence ID" value="KAJ8638549.1"/>
    <property type="molecule type" value="Genomic_DNA"/>
</dbReference>
<dbReference type="Proteomes" id="UP001234297">
    <property type="component" value="Chromosome 3"/>
</dbReference>
<evidence type="ECO:0000313" key="2">
    <source>
        <dbReference type="Proteomes" id="UP001234297"/>
    </source>
</evidence>
<comment type="caution">
    <text evidence="1">The sequence shown here is derived from an EMBL/GenBank/DDBJ whole genome shotgun (WGS) entry which is preliminary data.</text>
</comment>
<proteinExistence type="predicted"/>
<gene>
    <name evidence="1" type="ORF">MRB53_012816</name>
</gene>
<protein>
    <submittedName>
        <fullName evidence="1">Uncharacterized protein</fullName>
    </submittedName>
</protein>
<sequence length="219" mass="23842">MDRRKLLLQSRSPGQDESNWPSETPIWIWLRGIPYHCWSSDILLSIAASIGKPLHMDETTVKQRMLSFARVQVLLDVARAIPRLLTVELEAGYQSYKCPFSSKPGLMKTLATDPVLIVPTSSGDPRKEKGASLQHHAPPPPPSFSCSSTSPTFPGVTRPAAVLCESQSNLFTWSSLGSVNSTTMPPTISSPLTTLPPSLSLPPFPSMLSQAKEPLLPPT</sequence>
<accession>A0ACC2LZS0</accession>
<organism evidence="1 2">
    <name type="scientific">Persea americana</name>
    <name type="common">Avocado</name>
    <dbReference type="NCBI Taxonomy" id="3435"/>
    <lineage>
        <taxon>Eukaryota</taxon>
        <taxon>Viridiplantae</taxon>
        <taxon>Streptophyta</taxon>
        <taxon>Embryophyta</taxon>
        <taxon>Tracheophyta</taxon>
        <taxon>Spermatophyta</taxon>
        <taxon>Magnoliopsida</taxon>
        <taxon>Magnoliidae</taxon>
        <taxon>Laurales</taxon>
        <taxon>Lauraceae</taxon>
        <taxon>Persea</taxon>
    </lineage>
</organism>
<name>A0ACC2LZS0_PERAE</name>
<reference evidence="1 2" key="1">
    <citation type="journal article" date="2022" name="Hortic Res">
        <title>A haplotype resolved chromosomal level avocado genome allows analysis of novel avocado genes.</title>
        <authorList>
            <person name="Nath O."/>
            <person name="Fletcher S.J."/>
            <person name="Hayward A."/>
            <person name="Shaw L.M."/>
            <person name="Masouleh A.K."/>
            <person name="Furtado A."/>
            <person name="Henry R.J."/>
            <person name="Mitter N."/>
        </authorList>
    </citation>
    <scope>NUCLEOTIDE SEQUENCE [LARGE SCALE GENOMIC DNA]</scope>
    <source>
        <strain evidence="2">cv. Hass</strain>
    </source>
</reference>
<evidence type="ECO:0000313" key="1">
    <source>
        <dbReference type="EMBL" id="KAJ8638549.1"/>
    </source>
</evidence>
<keyword evidence="2" id="KW-1185">Reference proteome</keyword>